<reference evidence="1 2" key="1">
    <citation type="submission" date="2017-03" db="EMBL/GenBank/DDBJ databases">
        <title>Genome Survey of Euroglyphus maynei.</title>
        <authorList>
            <person name="Arlian L.G."/>
            <person name="Morgan M.S."/>
            <person name="Rider S.D."/>
        </authorList>
    </citation>
    <scope>NUCLEOTIDE SEQUENCE [LARGE SCALE GENOMIC DNA]</scope>
    <source>
        <strain evidence="1">Arlian Lab</strain>
        <tissue evidence="1">Whole body</tissue>
    </source>
</reference>
<sequence>MEIREPLIFEEDAYCYEPTARYKDDEDCQCFYECQFNKRLTRNCCPDGLFFNQMDYEPSVNGTDMLDESSESETAYCDLIENVDLTKKKICNQQNMD</sequence>
<comment type="caution">
    <text evidence="1">The sequence shown here is derived from an EMBL/GenBank/DDBJ whole genome shotgun (WGS) entry which is preliminary data.</text>
</comment>
<proteinExistence type="predicted"/>
<name>A0A1Y3B562_EURMA</name>
<organism evidence="1 2">
    <name type="scientific">Euroglyphus maynei</name>
    <name type="common">Mayne's house dust mite</name>
    <dbReference type="NCBI Taxonomy" id="6958"/>
    <lineage>
        <taxon>Eukaryota</taxon>
        <taxon>Metazoa</taxon>
        <taxon>Ecdysozoa</taxon>
        <taxon>Arthropoda</taxon>
        <taxon>Chelicerata</taxon>
        <taxon>Arachnida</taxon>
        <taxon>Acari</taxon>
        <taxon>Acariformes</taxon>
        <taxon>Sarcoptiformes</taxon>
        <taxon>Astigmata</taxon>
        <taxon>Psoroptidia</taxon>
        <taxon>Analgoidea</taxon>
        <taxon>Pyroglyphidae</taxon>
        <taxon>Pyroglyphinae</taxon>
        <taxon>Euroglyphus</taxon>
    </lineage>
</organism>
<evidence type="ECO:0000313" key="1">
    <source>
        <dbReference type="EMBL" id="OTF75971.1"/>
    </source>
</evidence>
<dbReference type="Proteomes" id="UP000194236">
    <property type="component" value="Unassembled WGS sequence"/>
</dbReference>
<dbReference type="InterPro" id="IPR036508">
    <property type="entry name" value="Chitin-bd_dom_sf"/>
</dbReference>
<dbReference type="EMBL" id="MUJZ01039545">
    <property type="protein sequence ID" value="OTF75971.1"/>
    <property type="molecule type" value="Genomic_DNA"/>
</dbReference>
<gene>
    <name evidence="1" type="ORF">BLA29_002340</name>
</gene>
<keyword evidence="2" id="KW-1185">Reference proteome</keyword>
<dbReference type="AlphaFoldDB" id="A0A1Y3B562"/>
<dbReference type="SUPFAM" id="SSF57625">
    <property type="entry name" value="Invertebrate chitin-binding proteins"/>
    <property type="match status" value="1"/>
</dbReference>
<evidence type="ECO:0000313" key="2">
    <source>
        <dbReference type="Proteomes" id="UP000194236"/>
    </source>
</evidence>
<protein>
    <submittedName>
        <fullName evidence="1">Uncharacterized protein</fullName>
    </submittedName>
</protein>
<dbReference type="OrthoDB" id="6516456at2759"/>
<accession>A0A1Y3B562</accession>
<dbReference type="GO" id="GO:0008061">
    <property type="term" value="F:chitin binding"/>
    <property type="evidence" value="ECO:0007669"/>
    <property type="project" value="InterPro"/>
</dbReference>